<gene>
    <name evidence="1" type="ORF">VSR33_25540</name>
</gene>
<dbReference type="RefSeq" id="WP_368604060.1">
    <property type="nucleotide sequence ID" value="NZ_JAYMRW010000012.1"/>
</dbReference>
<proteinExistence type="predicted"/>
<keyword evidence="2" id="KW-1185">Reference proteome</keyword>
<accession>A0ABU9SIK0</accession>
<dbReference type="EMBL" id="JAYMRW010000012">
    <property type="protein sequence ID" value="MEM5450850.1"/>
    <property type="molecule type" value="Genomic_DNA"/>
</dbReference>
<name>A0ABU9SIK0_9BURK</name>
<evidence type="ECO:0000313" key="1">
    <source>
        <dbReference type="EMBL" id="MEM5450850.1"/>
    </source>
</evidence>
<evidence type="ECO:0000313" key="2">
    <source>
        <dbReference type="Proteomes" id="UP001390669"/>
    </source>
</evidence>
<comment type="caution">
    <text evidence="1">The sequence shown here is derived from an EMBL/GenBank/DDBJ whole genome shotgun (WGS) entry which is preliminary data.</text>
</comment>
<organism evidence="1 2">
    <name type="scientific">Paraburkholderia guartelaensis</name>
    <dbReference type="NCBI Taxonomy" id="2546446"/>
    <lineage>
        <taxon>Bacteria</taxon>
        <taxon>Pseudomonadati</taxon>
        <taxon>Pseudomonadota</taxon>
        <taxon>Betaproteobacteria</taxon>
        <taxon>Burkholderiales</taxon>
        <taxon>Burkholderiaceae</taxon>
        <taxon>Paraburkholderia</taxon>
    </lineage>
</organism>
<sequence length="80" mass="9251">MRHADRSRPANAEKIAHAIDFYTFFIDITSLQADGEAEEWAFAPSRDVLLHKVIHRRRFFGRFARLAGNRQLRAARQLAA</sequence>
<reference evidence="1 2" key="1">
    <citation type="submission" date="2024-01" db="EMBL/GenBank/DDBJ databases">
        <title>The diversity of rhizobia nodulating Mimosa spp. in eleven states of Brazil covering several biomes is determined by host plant, location, and edaphic factors.</title>
        <authorList>
            <person name="Rouws L."/>
            <person name="Barauna A."/>
            <person name="Beukes C."/>
            <person name="De Faria S.M."/>
            <person name="Gross E."/>
            <person name="Dos Reis Junior F.B."/>
            <person name="Simon M."/>
            <person name="Maluk M."/>
            <person name="Odee D.W."/>
            <person name="Kenicer G."/>
            <person name="Young J.P.W."/>
            <person name="Reis V.M."/>
            <person name="Zilli J."/>
            <person name="James E.K."/>
        </authorList>
    </citation>
    <scope>NUCLEOTIDE SEQUENCE [LARGE SCALE GENOMIC DNA]</scope>
    <source>
        <strain evidence="1 2">JPY164</strain>
    </source>
</reference>
<dbReference type="Proteomes" id="UP001390669">
    <property type="component" value="Unassembled WGS sequence"/>
</dbReference>
<protein>
    <submittedName>
        <fullName evidence="1">Uncharacterized protein</fullName>
    </submittedName>
</protein>